<dbReference type="Gene3D" id="3.40.30.10">
    <property type="entry name" value="Glutaredoxin"/>
    <property type="match status" value="1"/>
</dbReference>
<feature type="signal peptide" evidence="1">
    <location>
        <begin position="1"/>
        <end position="20"/>
    </location>
</feature>
<keyword evidence="4" id="KW-1185">Reference proteome</keyword>
<evidence type="ECO:0000313" key="3">
    <source>
        <dbReference type="EMBL" id="GLI37414.1"/>
    </source>
</evidence>
<dbReference type="RefSeq" id="WP_214186925.1">
    <property type="nucleotide sequence ID" value="NZ_BSDS01000001.1"/>
</dbReference>
<dbReference type="CDD" id="cd02976">
    <property type="entry name" value="NrdH"/>
    <property type="match status" value="1"/>
</dbReference>
<dbReference type="Pfam" id="PF00462">
    <property type="entry name" value="Glutaredoxin"/>
    <property type="match status" value="1"/>
</dbReference>
<dbReference type="GO" id="GO:0045454">
    <property type="term" value="P:cell redox homeostasis"/>
    <property type="evidence" value="ECO:0007669"/>
    <property type="project" value="TreeGrafter"/>
</dbReference>
<sequence>MTLRIIVALLTAALAVALLAGCTPARPVVPPAPAGAAAGNRHGVVVYVRTGCSFCLEAREFFAARGVPVRERNVAADRSALVEMLDIHVRRFPDEEPLVPLIVIGDRVLRGFDRQEVEAALAEVERTSIAGSKQ</sequence>
<dbReference type="SUPFAM" id="SSF52833">
    <property type="entry name" value="Thioredoxin-like"/>
    <property type="match status" value="1"/>
</dbReference>
<protein>
    <recommendedName>
        <fullName evidence="2">Glutaredoxin domain-containing protein</fullName>
    </recommendedName>
</protein>
<dbReference type="InterPro" id="IPR002109">
    <property type="entry name" value="Glutaredoxin"/>
</dbReference>
<evidence type="ECO:0000259" key="2">
    <source>
        <dbReference type="Pfam" id="PF00462"/>
    </source>
</evidence>
<comment type="caution">
    <text evidence="3">The sequence shown here is derived from an EMBL/GenBank/DDBJ whole genome shotgun (WGS) entry which is preliminary data.</text>
</comment>
<dbReference type="PROSITE" id="PS51354">
    <property type="entry name" value="GLUTAREDOXIN_2"/>
    <property type="match status" value="1"/>
</dbReference>
<dbReference type="EMBL" id="BSDS01000001">
    <property type="protein sequence ID" value="GLI37414.1"/>
    <property type="molecule type" value="Genomic_DNA"/>
</dbReference>
<dbReference type="InterPro" id="IPR051548">
    <property type="entry name" value="Grx-like_ET"/>
</dbReference>
<proteinExistence type="predicted"/>
<keyword evidence="1" id="KW-0732">Signal</keyword>
<feature type="domain" description="Glutaredoxin" evidence="2">
    <location>
        <begin position="44"/>
        <end position="107"/>
    </location>
</feature>
<reference evidence="3" key="1">
    <citation type="submission" date="2022-12" db="EMBL/GenBank/DDBJ databases">
        <title>Reference genome sequencing for broad-spectrum identification of bacterial and archaeal isolates by mass spectrometry.</title>
        <authorList>
            <person name="Sekiguchi Y."/>
            <person name="Tourlousse D.M."/>
        </authorList>
    </citation>
    <scope>NUCLEOTIDE SEQUENCE</scope>
    <source>
        <strain evidence="3">H2</strain>
    </source>
</reference>
<organism evidence="3 4">
    <name type="scientific">Geobacter hydrogenophilus</name>
    <dbReference type="NCBI Taxonomy" id="40983"/>
    <lineage>
        <taxon>Bacteria</taxon>
        <taxon>Pseudomonadati</taxon>
        <taxon>Thermodesulfobacteriota</taxon>
        <taxon>Desulfuromonadia</taxon>
        <taxon>Geobacterales</taxon>
        <taxon>Geobacteraceae</taxon>
        <taxon>Geobacter</taxon>
    </lineage>
</organism>
<accession>A0A9W6FYJ1</accession>
<name>A0A9W6FYJ1_9BACT</name>
<dbReference type="AlphaFoldDB" id="A0A9W6FYJ1"/>
<dbReference type="GO" id="GO:0009055">
    <property type="term" value="F:electron transfer activity"/>
    <property type="evidence" value="ECO:0007669"/>
    <property type="project" value="TreeGrafter"/>
</dbReference>
<gene>
    <name evidence="3" type="ORF">GHYDROH2_09150</name>
</gene>
<dbReference type="PANTHER" id="PTHR34386">
    <property type="entry name" value="GLUTAREDOXIN"/>
    <property type="match status" value="1"/>
</dbReference>
<evidence type="ECO:0000313" key="4">
    <source>
        <dbReference type="Proteomes" id="UP001144352"/>
    </source>
</evidence>
<dbReference type="InterPro" id="IPR036249">
    <property type="entry name" value="Thioredoxin-like_sf"/>
</dbReference>
<dbReference type="Proteomes" id="UP001144352">
    <property type="component" value="Unassembled WGS sequence"/>
</dbReference>
<feature type="chain" id="PRO_5040844200" description="Glutaredoxin domain-containing protein" evidence="1">
    <location>
        <begin position="21"/>
        <end position="134"/>
    </location>
</feature>
<dbReference type="PROSITE" id="PS51257">
    <property type="entry name" value="PROKAR_LIPOPROTEIN"/>
    <property type="match status" value="1"/>
</dbReference>
<dbReference type="PANTHER" id="PTHR34386:SF1">
    <property type="entry name" value="GLUTAREDOXIN-LIKE PROTEIN NRDH"/>
    <property type="match status" value="1"/>
</dbReference>
<evidence type="ECO:0000256" key="1">
    <source>
        <dbReference type="SAM" id="SignalP"/>
    </source>
</evidence>